<protein>
    <recommendedName>
        <fullName evidence="1">YqaJ viral recombinase domain-containing protein</fullName>
    </recommendedName>
</protein>
<name>A0A6C0K2P0_9ZZZZ</name>
<feature type="domain" description="YqaJ viral recombinase" evidence="1">
    <location>
        <begin position="96"/>
        <end position="232"/>
    </location>
</feature>
<dbReference type="EMBL" id="MN740782">
    <property type="protein sequence ID" value="QHU11401.1"/>
    <property type="molecule type" value="Genomic_DNA"/>
</dbReference>
<dbReference type="SUPFAM" id="SSF52980">
    <property type="entry name" value="Restriction endonuclease-like"/>
    <property type="match status" value="1"/>
</dbReference>
<dbReference type="InterPro" id="IPR011604">
    <property type="entry name" value="PDDEXK-like_dom_sf"/>
</dbReference>
<dbReference type="PANTHER" id="PTHR46609">
    <property type="entry name" value="EXONUCLEASE, PHAGE-TYPE/RECB, C-TERMINAL DOMAIN-CONTAINING PROTEIN"/>
    <property type="match status" value="1"/>
</dbReference>
<evidence type="ECO:0000259" key="1">
    <source>
        <dbReference type="Pfam" id="PF09588"/>
    </source>
</evidence>
<reference evidence="2" key="1">
    <citation type="journal article" date="2020" name="Nature">
        <title>Giant virus diversity and host interactions through global metagenomics.</title>
        <authorList>
            <person name="Schulz F."/>
            <person name="Roux S."/>
            <person name="Paez-Espino D."/>
            <person name="Jungbluth S."/>
            <person name="Walsh D.A."/>
            <person name="Denef V.J."/>
            <person name="McMahon K.D."/>
            <person name="Konstantinidis K.T."/>
            <person name="Eloe-Fadrosh E.A."/>
            <person name="Kyrpides N.C."/>
            <person name="Woyke T."/>
        </authorList>
    </citation>
    <scope>NUCLEOTIDE SEQUENCE</scope>
    <source>
        <strain evidence="2">GVMAG-S-1101165-84</strain>
    </source>
</reference>
<dbReference type="Gene3D" id="3.90.320.10">
    <property type="match status" value="1"/>
</dbReference>
<proteinExistence type="predicted"/>
<dbReference type="CDD" id="cd22343">
    <property type="entry name" value="PDDEXK_lambda_exonuclease-like"/>
    <property type="match status" value="1"/>
</dbReference>
<dbReference type="InterPro" id="IPR051703">
    <property type="entry name" value="NF-kappa-B_Signaling_Reg"/>
</dbReference>
<dbReference type="PANTHER" id="PTHR46609:SF6">
    <property type="entry name" value="EXONUCLEASE, PHAGE-TYPE_RECB, C-TERMINAL DOMAIN-CONTAINING PROTEIN-RELATED"/>
    <property type="match status" value="1"/>
</dbReference>
<accession>A0A6C0K2P0</accession>
<dbReference type="InterPro" id="IPR019080">
    <property type="entry name" value="YqaJ_viral_recombinase"/>
</dbReference>
<organism evidence="2">
    <name type="scientific">viral metagenome</name>
    <dbReference type="NCBI Taxonomy" id="1070528"/>
    <lineage>
        <taxon>unclassified sequences</taxon>
        <taxon>metagenomes</taxon>
        <taxon>organismal metagenomes</taxon>
    </lineage>
</organism>
<dbReference type="Pfam" id="PF09588">
    <property type="entry name" value="YqaJ"/>
    <property type="match status" value="1"/>
</dbReference>
<evidence type="ECO:0000313" key="2">
    <source>
        <dbReference type="EMBL" id="QHU11401.1"/>
    </source>
</evidence>
<dbReference type="AlphaFoldDB" id="A0A6C0K2P0"/>
<sequence>MNTLLERLIAWITLIEMMVEPEDGTQLEEWLQEADDLTEGMELEEPAAQILTEQILNGYEETLRHRFESRSLATPLETHVRDLCTRPQLEQRTTAWYKQMGTLISASELGSLFGSVKQRAQLILSKVNPVTRPPQPLALESVHMSAFDWGIRFEPVVKQIYNYKYQTTIQELGRLLHPTDPRCSASPDGMIVSQERYGRLIEIKCPVTRQPDGKVPKDYYHQMQMQLHVTGLTQCDFVEAVFHSPYSSPLKKDGQGLLFGQIALIYTVDKQGLDQNGRYEYGSVTTEPQSFEPVLKENERIAEMIPWKLLEWHEQQVVRSEPWWQTAIVAMASFWDDVAKAKVDPSFLNEHVKKKTEPDVCLIRL</sequence>
<dbReference type="InterPro" id="IPR011335">
    <property type="entry name" value="Restrct_endonuc-II-like"/>
</dbReference>